<dbReference type="Pfam" id="PF00578">
    <property type="entry name" value="AhpC-TSA"/>
    <property type="match status" value="1"/>
</dbReference>
<evidence type="ECO:0000259" key="2">
    <source>
        <dbReference type="PROSITE" id="PS51352"/>
    </source>
</evidence>
<dbReference type="GO" id="GO:0016209">
    <property type="term" value="F:antioxidant activity"/>
    <property type="evidence" value="ECO:0007669"/>
    <property type="project" value="InterPro"/>
</dbReference>
<dbReference type="InterPro" id="IPR047262">
    <property type="entry name" value="PRX-like1"/>
</dbReference>
<accession>A0A916U3H5</accession>
<dbReference type="InterPro" id="IPR013766">
    <property type="entry name" value="Thioredoxin_domain"/>
</dbReference>
<reference evidence="3" key="1">
    <citation type="journal article" date="2014" name="Int. J. Syst. Evol. Microbiol.">
        <title>Complete genome sequence of Corynebacterium casei LMG S-19264T (=DSM 44701T), isolated from a smear-ripened cheese.</title>
        <authorList>
            <consortium name="US DOE Joint Genome Institute (JGI-PGF)"/>
            <person name="Walter F."/>
            <person name="Albersmeier A."/>
            <person name="Kalinowski J."/>
            <person name="Ruckert C."/>
        </authorList>
    </citation>
    <scope>NUCLEOTIDE SEQUENCE</scope>
    <source>
        <strain evidence="3">CGMCC 1.12919</strain>
    </source>
</reference>
<dbReference type="InterPro" id="IPR006311">
    <property type="entry name" value="TAT_signal"/>
</dbReference>
<dbReference type="Gene3D" id="3.40.30.10">
    <property type="entry name" value="Glutaredoxin"/>
    <property type="match status" value="1"/>
</dbReference>
<feature type="domain" description="Thioredoxin" evidence="2">
    <location>
        <begin position="38"/>
        <end position="192"/>
    </location>
</feature>
<dbReference type="GO" id="GO:0016491">
    <property type="term" value="F:oxidoreductase activity"/>
    <property type="evidence" value="ECO:0007669"/>
    <property type="project" value="InterPro"/>
</dbReference>
<keyword evidence="1" id="KW-0732">Signal</keyword>
<feature type="chain" id="PRO_5037938804" evidence="1">
    <location>
        <begin position="32"/>
        <end position="216"/>
    </location>
</feature>
<dbReference type="Proteomes" id="UP000637002">
    <property type="component" value="Unassembled WGS sequence"/>
</dbReference>
<evidence type="ECO:0000313" key="3">
    <source>
        <dbReference type="EMBL" id="GGC57934.1"/>
    </source>
</evidence>
<keyword evidence="4" id="KW-1185">Reference proteome</keyword>
<proteinExistence type="predicted"/>
<dbReference type="RefSeq" id="WP_188608602.1">
    <property type="nucleotide sequence ID" value="NZ_BMGG01000002.1"/>
</dbReference>
<dbReference type="SUPFAM" id="SSF52833">
    <property type="entry name" value="Thioredoxin-like"/>
    <property type="match status" value="1"/>
</dbReference>
<dbReference type="AlphaFoldDB" id="A0A916U3H5"/>
<dbReference type="InterPro" id="IPR036249">
    <property type="entry name" value="Thioredoxin-like_sf"/>
</dbReference>
<reference evidence="3" key="2">
    <citation type="submission" date="2020-09" db="EMBL/GenBank/DDBJ databases">
        <authorList>
            <person name="Sun Q."/>
            <person name="Zhou Y."/>
        </authorList>
    </citation>
    <scope>NUCLEOTIDE SEQUENCE</scope>
    <source>
        <strain evidence="3">CGMCC 1.12919</strain>
    </source>
</reference>
<dbReference type="PANTHER" id="PTHR43640:SF1">
    <property type="entry name" value="THIOREDOXIN-DEPENDENT PEROXIREDOXIN"/>
    <property type="match status" value="1"/>
</dbReference>
<dbReference type="EMBL" id="BMGG01000002">
    <property type="protein sequence ID" value="GGC57934.1"/>
    <property type="molecule type" value="Genomic_DNA"/>
</dbReference>
<feature type="signal peptide" evidence="1">
    <location>
        <begin position="1"/>
        <end position="31"/>
    </location>
</feature>
<organism evidence="3 4">
    <name type="scientific">Chelatococcus reniformis</name>
    <dbReference type="NCBI Taxonomy" id="1494448"/>
    <lineage>
        <taxon>Bacteria</taxon>
        <taxon>Pseudomonadati</taxon>
        <taxon>Pseudomonadota</taxon>
        <taxon>Alphaproteobacteria</taxon>
        <taxon>Hyphomicrobiales</taxon>
        <taxon>Chelatococcaceae</taxon>
        <taxon>Chelatococcus</taxon>
    </lineage>
</organism>
<comment type="caution">
    <text evidence="3">The sequence shown here is derived from an EMBL/GenBank/DDBJ whole genome shotgun (WGS) entry which is preliminary data.</text>
</comment>
<name>A0A916U3H5_9HYPH</name>
<gene>
    <name evidence="3" type="ORF">GCM10010994_16150</name>
</gene>
<evidence type="ECO:0000313" key="4">
    <source>
        <dbReference type="Proteomes" id="UP000637002"/>
    </source>
</evidence>
<sequence length="216" mass="22390">MTFASPARSRRALLVLSALGVAALGASAAYAATPSAAAKVGQPAPAFSATDARGKPVSLAALKGKTVVLEWSNHECPFVQKHYTGAMQALQKKWTGQGIVWLTVLSSAPGEQGGVSPTEANKLSVDRGAAPTDVVMDPKGELGRLYGARTTPDMYVITPDGTLAYMGAIDDKPSTNQADLKTARNYVDEALVAVTTGKPVAVSATRSYGCSIKYSS</sequence>
<dbReference type="PROSITE" id="PS51352">
    <property type="entry name" value="THIOREDOXIN_2"/>
    <property type="match status" value="1"/>
</dbReference>
<dbReference type="InterPro" id="IPR000866">
    <property type="entry name" value="AhpC/TSA"/>
</dbReference>
<evidence type="ECO:0000256" key="1">
    <source>
        <dbReference type="SAM" id="SignalP"/>
    </source>
</evidence>
<dbReference type="PANTHER" id="PTHR43640">
    <property type="entry name" value="OS07G0260300 PROTEIN"/>
    <property type="match status" value="1"/>
</dbReference>
<protein>
    <submittedName>
        <fullName evidence="3">Thioredoxin family protein</fullName>
    </submittedName>
</protein>
<dbReference type="PROSITE" id="PS51318">
    <property type="entry name" value="TAT"/>
    <property type="match status" value="1"/>
</dbReference>